<sequence>MGGFTEAVQERVRAARAALAAALEADDAYQVAVAQDELDDAVRIARAHGIDDDPGSEVGAGDGTGADGGTVTSTSER</sequence>
<dbReference type="Proteomes" id="UP000305929">
    <property type="component" value="Unassembled WGS sequence"/>
</dbReference>
<keyword evidence="3" id="KW-1185">Reference proteome</keyword>
<evidence type="ECO:0000313" key="3">
    <source>
        <dbReference type="Proteomes" id="UP000305929"/>
    </source>
</evidence>
<evidence type="ECO:0000313" key="2">
    <source>
        <dbReference type="EMBL" id="TKT04375.1"/>
    </source>
</evidence>
<gene>
    <name evidence="2" type="ORF">E4U91_32970</name>
</gene>
<name>A0A4U5WQ06_STRLS</name>
<comment type="caution">
    <text evidence="2">The sequence shown here is derived from an EMBL/GenBank/DDBJ whole genome shotgun (WGS) entry which is preliminary data.</text>
</comment>
<dbReference type="EMBL" id="SZNQ01000001">
    <property type="protein sequence ID" value="TKT04375.1"/>
    <property type="molecule type" value="Genomic_DNA"/>
</dbReference>
<dbReference type="RefSeq" id="WP_137310201.1">
    <property type="nucleotide sequence ID" value="NZ_SZNQ01000001.1"/>
</dbReference>
<protein>
    <submittedName>
        <fullName evidence="2">Uncharacterized protein</fullName>
    </submittedName>
</protein>
<proteinExistence type="predicted"/>
<feature type="compositionally biased region" description="Gly residues" evidence="1">
    <location>
        <begin position="58"/>
        <end position="68"/>
    </location>
</feature>
<feature type="region of interest" description="Disordered" evidence="1">
    <location>
        <begin position="47"/>
        <end position="77"/>
    </location>
</feature>
<organism evidence="2 3">
    <name type="scientific">Streptomyces lasalocidi</name>
    <name type="common">Streptomyces lasaliensis</name>
    <dbReference type="NCBI Taxonomy" id="324833"/>
    <lineage>
        <taxon>Bacteria</taxon>
        <taxon>Bacillati</taxon>
        <taxon>Actinomycetota</taxon>
        <taxon>Actinomycetes</taxon>
        <taxon>Kitasatosporales</taxon>
        <taxon>Streptomycetaceae</taxon>
        <taxon>Streptomyces</taxon>
    </lineage>
</organism>
<dbReference type="AlphaFoldDB" id="A0A4U5WQ06"/>
<reference evidence="2 3" key="1">
    <citation type="submission" date="2019-04" db="EMBL/GenBank/DDBJ databases">
        <title>Streptomyces lasaliensis sp. nov., an Actinomycete isolated from soil which produces the polyether antibiotic lasalocid.</title>
        <authorList>
            <person name="Erwin G."/>
            <person name="Haber C."/>
        </authorList>
    </citation>
    <scope>NUCLEOTIDE SEQUENCE [LARGE SCALE GENOMIC DNA]</scope>
    <source>
        <strain evidence="2 3">X-537</strain>
    </source>
</reference>
<evidence type="ECO:0000256" key="1">
    <source>
        <dbReference type="SAM" id="MobiDB-lite"/>
    </source>
</evidence>
<accession>A0A4U5WQ06</accession>